<organism evidence="8 9">
    <name type="scientific">Salinigranum rubrum</name>
    <dbReference type="NCBI Taxonomy" id="755307"/>
    <lineage>
        <taxon>Archaea</taxon>
        <taxon>Methanobacteriati</taxon>
        <taxon>Methanobacteriota</taxon>
        <taxon>Stenosarchaea group</taxon>
        <taxon>Halobacteria</taxon>
        <taxon>Halobacteriales</taxon>
        <taxon>Haloferacaceae</taxon>
        <taxon>Salinigranum</taxon>
    </lineage>
</organism>
<keyword evidence="4 6" id="KW-1133">Transmembrane helix</keyword>
<evidence type="ECO:0000259" key="7">
    <source>
        <dbReference type="PROSITE" id="PS50850"/>
    </source>
</evidence>
<feature type="transmembrane region" description="Helical" evidence="6">
    <location>
        <begin position="37"/>
        <end position="59"/>
    </location>
</feature>
<dbReference type="GO" id="GO:0022857">
    <property type="term" value="F:transmembrane transporter activity"/>
    <property type="evidence" value="ECO:0007669"/>
    <property type="project" value="InterPro"/>
</dbReference>
<dbReference type="GeneID" id="35592181"/>
<dbReference type="InterPro" id="IPR020846">
    <property type="entry name" value="MFS_dom"/>
</dbReference>
<evidence type="ECO:0000256" key="4">
    <source>
        <dbReference type="ARBA" id="ARBA00022989"/>
    </source>
</evidence>
<dbReference type="KEGG" id="srub:C2R22_08785"/>
<feature type="transmembrane region" description="Helical" evidence="6">
    <location>
        <begin position="71"/>
        <end position="88"/>
    </location>
</feature>
<dbReference type="Proteomes" id="UP000236584">
    <property type="component" value="Chromosome"/>
</dbReference>
<feature type="transmembrane region" description="Helical" evidence="6">
    <location>
        <begin position="266"/>
        <end position="286"/>
    </location>
</feature>
<evidence type="ECO:0000313" key="9">
    <source>
        <dbReference type="Proteomes" id="UP000236584"/>
    </source>
</evidence>
<dbReference type="PANTHER" id="PTHR43124">
    <property type="entry name" value="PURINE EFFLUX PUMP PBUE"/>
    <property type="match status" value="1"/>
</dbReference>
<evidence type="ECO:0000256" key="1">
    <source>
        <dbReference type="ARBA" id="ARBA00004651"/>
    </source>
</evidence>
<dbReference type="Gene3D" id="1.20.1250.20">
    <property type="entry name" value="MFS general substrate transporter like domains"/>
    <property type="match status" value="1"/>
</dbReference>
<feature type="transmembrane region" description="Helical" evidence="6">
    <location>
        <begin position="199"/>
        <end position="223"/>
    </location>
</feature>
<dbReference type="SUPFAM" id="SSF103473">
    <property type="entry name" value="MFS general substrate transporter"/>
    <property type="match status" value="1"/>
</dbReference>
<dbReference type="RefSeq" id="WP_103425420.1">
    <property type="nucleotide sequence ID" value="NZ_CP026309.1"/>
</dbReference>
<feature type="transmembrane region" description="Helical" evidence="6">
    <location>
        <begin position="235"/>
        <end position="254"/>
    </location>
</feature>
<sequence length="396" mass="40485">MTRRLFGSLLGLVFLVNFGRTAFAPLLPELQTAFGVGPAAVGVVASLVWIGTGVVRFPVGYLLTRTPRQRVVVAAGLVLAVAAGFTATAPTVGILQFGSLLVGLASGAYFAAAVPLISDLFPERVGRAVGIHGTAAQLAAVVAPTAVVVVLGVASWRAVFWGLAAACLLVTGALVVATRNESAPSESMDRSFRAALGNWRVMGTGILMIATAGFVWQGLFNFYVGYLTTARSLDATTASTLLTLTFAAGVPAFWISGRLADRLPHLPYIVGLLCAFTLCVFAFTVARGFGSLLAVSVLLGYAIHSLFPALDAYVLGALPAGTRGSTYAVFSGLSLLVEATGSGVVGVLLEAGYAFDAVFRVFAAGMVVVVAALVALSLAGRLPNAAGGGHTDASGD</sequence>
<gene>
    <name evidence="8" type="ORF">C2R22_08785</name>
</gene>
<feature type="domain" description="Major facilitator superfamily (MFS) profile" evidence="7">
    <location>
        <begin position="5"/>
        <end position="383"/>
    </location>
</feature>
<dbReference type="InterPro" id="IPR036259">
    <property type="entry name" value="MFS_trans_sf"/>
</dbReference>
<dbReference type="OrthoDB" id="200998at2157"/>
<comment type="subcellular location">
    <subcellularLocation>
        <location evidence="1">Cell membrane</location>
        <topology evidence="1">Multi-pass membrane protein</topology>
    </subcellularLocation>
</comment>
<reference evidence="8 9" key="1">
    <citation type="submission" date="2018-01" db="EMBL/GenBank/DDBJ databases">
        <title>Complete genome sequence of Salinigranum rubrum GX10T, an extremely halophilic archaeon isolated from a marine solar saltern.</title>
        <authorList>
            <person name="Han S."/>
        </authorList>
    </citation>
    <scope>NUCLEOTIDE SEQUENCE [LARGE SCALE GENOMIC DNA]</scope>
    <source>
        <strain evidence="8 9">GX10</strain>
    </source>
</reference>
<feature type="transmembrane region" description="Helical" evidence="6">
    <location>
        <begin position="361"/>
        <end position="379"/>
    </location>
</feature>
<name>A0A2I8VIH2_9EURY</name>
<protein>
    <submittedName>
        <fullName evidence="8">MFS transporter</fullName>
    </submittedName>
</protein>
<evidence type="ECO:0000256" key="6">
    <source>
        <dbReference type="SAM" id="Phobius"/>
    </source>
</evidence>
<evidence type="ECO:0000256" key="2">
    <source>
        <dbReference type="ARBA" id="ARBA00022475"/>
    </source>
</evidence>
<dbReference type="EMBL" id="CP026309">
    <property type="protein sequence ID" value="AUV81732.1"/>
    <property type="molecule type" value="Genomic_DNA"/>
</dbReference>
<dbReference type="AlphaFoldDB" id="A0A2I8VIH2"/>
<feature type="transmembrane region" description="Helical" evidence="6">
    <location>
        <begin position="327"/>
        <end position="349"/>
    </location>
</feature>
<dbReference type="Pfam" id="PF07690">
    <property type="entry name" value="MFS_1"/>
    <property type="match status" value="1"/>
</dbReference>
<evidence type="ECO:0000256" key="3">
    <source>
        <dbReference type="ARBA" id="ARBA00022692"/>
    </source>
</evidence>
<keyword evidence="5 6" id="KW-0472">Membrane</keyword>
<keyword evidence="3 6" id="KW-0812">Transmembrane</keyword>
<feature type="transmembrane region" description="Helical" evidence="6">
    <location>
        <begin position="94"/>
        <end position="117"/>
    </location>
</feature>
<proteinExistence type="predicted"/>
<dbReference type="InterPro" id="IPR011701">
    <property type="entry name" value="MFS"/>
</dbReference>
<feature type="transmembrane region" description="Helical" evidence="6">
    <location>
        <begin position="292"/>
        <end position="315"/>
    </location>
</feature>
<feature type="transmembrane region" description="Helical" evidence="6">
    <location>
        <begin position="159"/>
        <end position="178"/>
    </location>
</feature>
<dbReference type="PANTHER" id="PTHR43124:SF3">
    <property type="entry name" value="CHLORAMPHENICOL EFFLUX PUMP RV0191"/>
    <property type="match status" value="1"/>
</dbReference>
<keyword evidence="9" id="KW-1185">Reference proteome</keyword>
<dbReference type="InterPro" id="IPR050189">
    <property type="entry name" value="MFS_Efflux_Transporters"/>
</dbReference>
<accession>A0A2I8VIH2</accession>
<keyword evidence="2" id="KW-1003">Cell membrane</keyword>
<evidence type="ECO:0000256" key="5">
    <source>
        <dbReference type="ARBA" id="ARBA00023136"/>
    </source>
</evidence>
<dbReference type="PROSITE" id="PS50850">
    <property type="entry name" value="MFS"/>
    <property type="match status" value="1"/>
</dbReference>
<feature type="transmembrane region" description="Helical" evidence="6">
    <location>
        <begin position="129"/>
        <end position="153"/>
    </location>
</feature>
<dbReference type="GO" id="GO:0005886">
    <property type="term" value="C:plasma membrane"/>
    <property type="evidence" value="ECO:0007669"/>
    <property type="project" value="UniProtKB-SubCell"/>
</dbReference>
<evidence type="ECO:0000313" key="8">
    <source>
        <dbReference type="EMBL" id="AUV81732.1"/>
    </source>
</evidence>